<protein>
    <submittedName>
        <fullName evidence="11">DNA-binding response regulator</fullName>
    </submittedName>
</protein>
<dbReference type="Pfam" id="PF00072">
    <property type="entry name" value="Response_reg"/>
    <property type="match status" value="1"/>
</dbReference>
<dbReference type="GO" id="GO:0005829">
    <property type="term" value="C:cytosol"/>
    <property type="evidence" value="ECO:0007669"/>
    <property type="project" value="TreeGrafter"/>
</dbReference>
<feature type="domain" description="Response regulatory" evidence="9">
    <location>
        <begin position="3"/>
        <end position="116"/>
    </location>
</feature>
<dbReference type="PROSITE" id="PS50110">
    <property type="entry name" value="RESPONSE_REGULATORY"/>
    <property type="match status" value="1"/>
</dbReference>
<proteinExistence type="predicted"/>
<keyword evidence="2 7" id="KW-0597">Phosphoprotein</keyword>
<dbReference type="GO" id="GO:0000156">
    <property type="term" value="F:phosphorelay response regulator activity"/>
    <property type="evidence" value="ECO:0007669"/>
    <property type="project" value="TreeGrafter"/>
</dbReference>
<dbReference type="SUPFAM" id="SSF46894">
    <property type="entry name" value="C-terminal effector domain of the bipartite response regulators"/>
    <property type="match status" value="1"/>
</dbReference>
<evidence type="ECO:0000256" key="8">
    <source>
        <dbReference type="PROSITE-ProRule" id="PRU01091"/>
    </source>
</evidence>
<evidence type="ECO:0000256" key="3">
    <source>
        <dbReference type="ARBA" id="ARBA00023012"/>
    </source>
</evidence>
<keyword evidence="12" id="KW-1185">Reference proteome</keyword>
<dbReference type="RefSeq" id="WP_188613152.1">
    <property type="nucleotide sequence ID" value="NZ_BMJT01000001.1"/>
</dbReference>
<dbReference type="Gene3D" id="3.40.50.2300">
    <property type="match status" value="1"/>
</dbReference>
<dbReference type="Proteomes" id="UP000616608">
    <property type="component" value="Unassembled WGS sequence"/>
</dbReference>
<evidence type="ECO:0000256" key="2">
    <source>
        <dbReference type="ARBA" id="ARBA00022553"/>
    </source>
</evidence>
<feature type="domain" description="OmpR/PhoB-type" evidence="10">
    <location>
        <begin position="128"/>
        <end position="226"/>
    </location>
</feature>
<dbReference type="GO" id="GO:0006355">
    <property type="term" value="P:regulation of DNA-templated transcription"/>
    <property type="evidence" value="ECO:0007669"/>
    <property type="project" value="InterPro"/>
</dbReference>
<dbReference type="PANTHER" id="PTHR48111">
    <property type="entry name" value="REGULATOR OF RPOS"/>
    <property type="match status" value="1"/>
</dbReference>
<dbReference type="EMBL" id="BMJT01000001">
    <property type="protein sequence ID" value="GGG11286.1"/>
    <property type="molecule type" value="Genomic_DNA"/>
</dbReference>
<keyword evidence="5 8" id="KW-0238">DNA-binding</keyword>
<evidence type="ECO:0000256" key="4">
    <source>
        <dbReference type="ARBA" id="ARBA00023015"/>
    </source>
</evidence>
<dbReference type="InterPro" id="IPR011006">
    <property type="entry name" value="CheY-like_superfamily"/>
</dbReference>
<dbReference type="SMART" id="SM00862">
    <property type="entry name" value="Trans_reg_C"/>
    <property type="match status" value="1"/>
</dbReference>
<evidence type="ECO:0000256" key="6">
    <source>
        <dbReference type="ARBA" id="ARBA00023163"/>
    </source>
</evidence>
<dbReference type="InterPro" id="IPR001789">
    <property type="entry name" value="Sig_transdc_resp-reg_receiver"/>
</dbReference>
<dbReference type="InterPro" id="IPR016032">
    <property type="entry name" value="Sig_transdc_resp-reg_C-effctor"/>
</dbReference>
<keyword evidence="4" id="KW-0805">Transcription regulation</keyword>
<dbReference type="AlphaFoldDB" id="A0A917D5D8"/>
<dbReference type="SUPFAM" id="SSF52172">
    <property type="entry name" value="CheY-like"/>
    <property type="match status" value="1"/>
</dbReference>
<dbReference type="Pfam" id="PF00486">
    <property type="entry name" value="Trans_reg_C"/>
    <property type="match status" value="1"/>
</dbReference>
<accession>A0A917D5D8</accession>
<dbReference type="Gene3D" id="6.10.250.690">
    <property type="match status" value="1"/>
</dbReference>
<sequence length="228" mass="26191">MYKISIIEDDTTLASLMSQHLTKYNYDVQVVTAFQDIEEAVTQYQPHLILLDINLPYFDGFYWCRKLRQTLTCPIIITSARAADAEQIMGIESGADDYIVKPFSLDVLVAKISGHLRRIYGDYAAQQERSVRYEGLILYLERLILQYDNQAVALMQKESALAQVLLSEAPKVVTRVTLLTKLWDDESFVEENTLNVNIARLRKRLKELQAPYHIEAVRGVGYKLKELV</sequence>
<evidence type="ECO:0000259" key="10">
    <source>
        <dbReference type="PROSITE" id="PS51755"/>
    </source>
</evidence>
<evidence type="ECO:0000256" key="7">
    <source>
        <dbReference type="PROSITE-ProRule" id="PRU00169"/>
    </source>
</evidence>
<evidence type="ECO:0000256" key="5">
    <source>
        <dbReference type="ARBA" id="ARBA00023125"/>
    </source>
</evidence>
<reference evidence="11" key="2">
    <citation type="submission" date="2020-09" db="EMBL/GenBank/DDBJ databases">
        <authorList>
            <person name="Sun Q."/>
            <person name="Zhou Y."/>
        </authorList>
    </citation>
    <scope>NUCLEOTIDE SEQUENCE</scope>
    <source>
        <strain evidence="11">CGMCC 1.15760</strain>
    </source>
</reference>
<evidence type="ECO:0000313" key="11">
    <source>
        <dbReference type="EMBL" id="GGG11286.1"/>
    </source>
</evidence>
<reference evidence="11" key="1">
    <citation type="journal article" date="2014" name="Int. J. Syst. Evol. Microbiol.">
        <title>Complete genome sequence of Corynebacterium casei LMG S-19264T (=DSM 44701T), isolated from a smear-ripened cheese.</title>
        <authorList>
            <consortium name="US DOE Joint Genome Institute (JGI-PGF)"/>
            <person name="Walter F."/>
            <person name="Albersmeier A."/>
            <person name="Kalinowski J."/>
            <person name="Ruckert C."/>
        </authorList>
    </citation>
    <scope>NUCLEOTIDE SEQUENCE</scope>
    <source>
        <strain evidence="11">CGMCC 1.15760</strain>
    </source>
</reference>
<feature type="modified residue" description="4-aspartylphosphate" evidence="7">
    <location>
        <position position="52"/>
    </location>
</feature>
<dbReference type="PANTHER" id="PTHR48111:SF31">
    <property type="entry name" value="TRANSCRIPTIONAL REGULATORY PROTEIN YXDJ"/>
    <property type="match status" value="1"/>
</dbReference>
<dbReference type="CDD" id="cd00383">
    <property type="entry name" value="trans_reg_C"/>
    <property type="match status" value="1"/>
</dbReference>
<name>A0A917D5D8_9BACI</name>
<dbReference type="PROSITE" id="PS51755">
    <property type="entry name" value="OMPR_PHOB"/>
    <property type="match status" value="1"/>
</dbReference>
<evidence type="ECO:0000313" key="12">
    <source>
        <dbReference type="Proteomes" id="UP000616608"/>
    </source>
</evidence>
<dbReference type="GO" id="GO:0032993">
    <property type="term" value="C:protein-DNA complex"/>
    <property type="evidence" value="ECO:0007669"/>
    <property type="project" value="TreeGrafter"/>
</dbReference>
<evidence type="ECO:0000256" key="1">
    <source>
        <dbReference type="ARBA" id="ARBA00004496"/>
    </source>
</evidence>
<dbReference type="InterPro" id="IPR001867">
    <property type="entry name" value="OmpR/PhoB-type_DNA-bd"/>
</dbReference>
<dbReference type="InterPro" id="IPR039420">
    <property type="entry name" value="WalR-like"/>
</dbReference>
<evidence type="ECO:0000259" key="9">
    <source>
        <dbReference type="PROSITE" id="PS50110"/>
    </source>
</evidence>
<gene>
    <name evidence="11" type="ORF">GCM10007425_02040</name>
</gene>
<comment type="subcellular location">
    <subcellularLocation>
        <location evidence="1">Cytoplasm</location>
    </subcellularLocation>
</comment>
<organism evidence="11 12">
    <name type="scientific">Lysinibacillus alkalisoli</name>
    <dbReference type="NCBI Taxonomy" id="1911548"/>
    <lineage>
        <taxon>Bacteria</taxon>
        <taxon>Bacillati</taxon>
        <taxon>Bacillota</taxon>
        <taxon>Bacilli</taxon>
        <taxon>Bacillales</taxon>
        <taxon>Bacillaceae</taxon>
        <taxon>Lysinibacillus</taxon>
    </lineage>
</organism>
<dbReference type="InterPro" id="IPR036388">
    <property type="entry name" value="WH-like_DNA-bd_sf"/>
</dbReference>
<dbReference type="GO" id="GO:0000976">
    <property type="term" value="F:transcription cis-regulatory region binding"/>
    <property type="evidence" value="ECO:0007669"/>
    <property type="project" value="TreeGrafter"/>
</dbReference>
<keyword evidence="3" id="KW-0902">Two-component regulatory system</keyword>
<dbReference type="Gene3D" id="1.10.10.10">
    <property type="entry name" value="Winged helix-like DNA-binding domain superfamily/Winged helix DNA-binding domain"/>
    <property type="match status" value="1"/>
</dbReference>
<comment type="caution">
    <text evidence="11">The sequence shown here is derived from an EMBL/GenBank/DDBJ whole genome shotgun (WGS) entry which is preliminary data.</text>
</comment>
<feature type="DNA-binding region" description="OmpR/PhoB-type" evidence="8">
    <location>
        <begin position="128"/>
        <end position="226"/>
    </location>
</feature>
<dbReference type="SMART" id="SM00448">
    <property type="entry name" value="REC"/>
    <property type="match status" value="1"/>
</dbReference>
<keyword evidence="6" id="KW-0804">Transcription</keyword>